<dbReference type="Pfam" id="PF07012">
    <property type="entry name" value="Curlin_rpt"/>
    <property type="match status" value="1"/>
</dbReference>
<organism evidence="3 4">
    <name type="scientific">Cupriavidus numazuensis</name>
    <dbReference type="NCBI Taxonomy" id="221992"/>
    <lineage>
        <taxon>Bacteria</taxon>
        <taxon>Pseudomonadati</taxon>
        <taxon>Pseudomonadota</taxon>
        <taxon>Betaproteobacteria</taxon>
        <taxon>Burkholderiales</taxon>
        <taxon>Burkholderiaceae</taxon>
        <taxon>Cupriavidus</taxon>
    </lineage>
</organism>
<evidence type="ECO:0000256" key="2">
    <source>
        <dbReference type="ARBA" id="ARBA00022729"/>
    </source>
</evidence>
<proteinExistence type="inferred from homology"/>
<comment type="caution">
    <text evidence="3">The sequence shown here is derived from an EMBL/GenBank/DDBJ whole genome shotgun (WGS) entry which is preliminary data.</text>
</comment>
<gene>
    <name evidence="3" type="ORF">LMG26411_06196</name>
</gene>
<dbReference type="RefSeq" id="WP_211957037.1">
    <property type="nucleotide sequence ID" value="NZ_CAJPVI010000050.1"/>
</dbReference>
<keyword evidence="2" id="KW-0732">Signal</keyword>
<sequence length="268" mass="27324">MASVDQGGGYYNTAIISQQNGGVGGGYDHATIKQNAGSDHGNSNFASISQDTAGYLGYQTASIQQADLNASGMGHGNQASIAQYRNGSATGDIGQSGNFNYASIAQSFNIGANAGVYQHGTGNQAAFGGWDSINQFNTVSSLAYVQQNGDYNRGSIAQSNGSYLSANLMQQDGVSNLAYLSQGGGDHLTANVTQTGSWNVASTTQTGSYNDIVLTQDGFGNSANVLQSGIGGAGLAMNKVNISQTGNGMVSNVSQLSGSGNVTNIVQH</sequence>
<evidence type="ECO:0000256" key="1">
    <source>
        <dbReference type="ARBA" id="ARBA00009766"/>
    </source>
</evidence>
<dbReference type="Proteomes" id="UP000672657">
    <property type="component" value="Unassembled WGS sequence"/>
</dbReference>
<name>A0ABM8TRE9_9BURK</name>
<evidence type="ECO:0008006" key="5">
    <source>
        <dbReference type="Google" id="ProtNLM"/>
    </source>
</evidence>
<evidence type="ECO:0000313" key="4">
    <source>
        <dbReference type="Proteomes" id="UP000672657"/>
    </source>
</evidence>
<dbReference type="EMBL" id="CAJPVI010000050">
    <property type="protein sequence ID" value="CAG2158795.1"/>
    <property type="molecule type" value="Genomic_DNA"/>
</dbReference>
<reference evidence="3 4" key="1">
    <citation type="submission" date="2021-03" db="EMBL/GenBank/DDBJ databases">
        <authorList>
            <person name="Peeters C."/>
        </authorList>
    </citation>
    <scope>NUCLEOTIDE SEQUENCE [LARGE SCALE GENOMIC DNA]</scope>
    <source>
        <strain evidence="3 4">LMG 26411</strain>
    </source>
</reference>
<accession>A0ABM8TRE9</accession>
<keyword evidence="4" id="KW-1185">Reference proteome</keyword>
<evidence type="ECO:0000313" key="3">
    <source>
        <dbReference type="EMBL" id="CAG2158795.1"/>
    </source>
</evidence>
<dbReference type="InterPro" id="IPR009742">
    <property type="entry name" value="Curlin_rpt"/>
</dbReference>
<protein>
    <recommendedName>
        <fullName evidence="5">Curlin associated repeat-containing protein</fullName>
    </recommendedName>
</protein>
<comment type="similarity">
    <text evidence="1">Belongs to the CsgA/CsgB family.</text>
</comment>